<dbReference type="PANTHER" id="PTHR12466">
    <property type="entry name" value="CDC73 DOMAIN PROTEIN"/>
    <property type="match status" value="1"/>
</dbReference>
<dbReference type="PANTHER" id="PTHR12466:SF8">
    <property type="entry name" value="PARAFIBROMIN"/>
    <property type="match status" value="1"/>
</dbReference>
<comment type="similarity">
    <text evidence="2">Belongs to the CDC73 family.</text>
</comment>
<dbReference type="GeneID" id="95986070"/>
<proteinExistence type="inferred from homology"/>
<dbReference type="InterPro" id="IPR038103">
    <property type="entry name" value="CDC73_C_sf"/>
</dbReference>
<dbReference type="InterPro" id="IPR007852">
    <property type="entry name" value="Cdc73/Parafibromin"/>
</dbReference>
<dbReference type="RefSeq" id="XP_069208165.1">
    <property type="nucleotide sequence ID" value="XM_069353523.1"/>
</dbReference>
<keyword evidence="3" id="KW-0804">Transcription</keyword>
<dbReference type="InterPro" id="IPR031336">
    <property type="entry name" value="CDC73_C"/>
</dbReference>
<comment type="subcellular location">
    <subcellularLocation>
        <location evidence="1">Nucleus</location>
    </subcellularLocation>
</comment>
<evidence type="ECO:0000259" key="6">
    <source>
        <dbReference type="Pfam" id="PF05179"/>
    </source>
</evidence>
<name>A0ABR3Q0G4_9TREE</name>
<evidence type="ECO:0000256" key="2">
    <source>
        <dbReference type="ARBA" id="ARBA00010427"/>
    </source>
</evidence>
<protein>
    <submittedName>
        <fullName evidence="7">Accessory factor associated with RNA polymerase II</fullName>
    </submittedName>
</protein>
<sequence>MASTDPLDLLRQSISTPSLAAALLTDAGAPAETLTDASSFSFPQPDGKDAVIIPKDAATRYARTDARDDFYSVGQLWLAWTERDTGVREYLMKGQAAGVGYVAITDRRGVVDFLQGSSDGGVRVLGKGEDPKAAASVAPAAETAAAPASAEAGPSRHAPAAKRKYEVNVADREFCKKLRAEEVELKDRNTVLRVSAGGKVNNFSSFVQNVMNEKIRACQQALKSGRAQPTQPAAADASRSASRKPRSAHPIILISSSPTSLLTMWNVKKFLEQGIFEPSEQARQNEMAQGNIRSEDMIPILRKRSSPTGEITTKYYVVDSVEALQKFGVDAWDRVICVVTTGQAWQFRPYKWMDPKVLFRHVNGAYFQWHNEQTNPVIKDWNVSDYKIDKFKRHTDRQIVARFWSQLDSGKRR</sequence>
<organism evidence="7 8">
    <name type="scientific">Vanrija albida</name>
    <dbReference type="NCBI Taxonomy" id="181172"/>
    <lineage>
        <taxon>Eukaryota</taxon>
        <taxon>Fungi</taxon>
        <taxon>Dikarya</taxon>
        <taxon>Basidiomycota</taxon>
        <taxon>Agaricomycotina</taxon>
        <taxon>Tremellomycetes</taxon>
        <taxon>Trichosporonales</taxon>
        <taxon>Trichosporonaceae</taxon>
        <taxon>Vanrija</taxon>
    </lineage>
</organism>
<feature type="region of interest" description="Disordered" evidence="5">
    <location>
        <begin position="223"/>
        <end position="249"/>
    </location>
</feature>
<keyword evidence="8" id="KW-1185">Reference proteome</keyword>
<evidence type="ECO:0000313" key="8">
    <source>
        <dbReference type="Proteomes" id="UP001565368"/>
    </source>
</evidence>
<gene>
    <name evidence="7" type="primary">CDC73</name>
    <name evidence="7" type="ORF">Q8F55_005027</name>
</gene>
<dbReference type="Gene3D" id="3.40.50.11990">
    <property type="entry name" value="RNA polymerase II accessory factor, Cdc73 C-terminal domain"/>
    <property type="match status" value="1"/>
</dbReference>
<dbReference type="Pfam" id="PF05179">
    <property type="entry name" value="CDC73_C"/>
    <property type="match status" value="1"/>
</dbReference>
<keyword evidence="4" id="KW-0539">Nucleus</keyword>
<dbReference type="Proteomes" id="UP001565368">
    <property type="component" value="Unassembled WGS sequence"/>
</dbReference>
<accession>A0ABR3Q0G4</accession>
<evidence type="ECO:0000256" key="4">
    <source>
        <dbReference type="ARBA" id="ARBA00023242"/>
    </source>
</evidence>
<evidence type="ECO:0000256" key="3">
    <source>
        <dbReference type="ARBA" id="ARBA00023163"/>
    </source>
</evidence>
<evidence type="ECO:0000256" key="5">
    <source>
        <dbReference type="SAM" id="MobiDB-lite"/>
    </source>
</evidence>
<evidence type="ECO:0000256" key="1">
    <source>
        <dbReference type="ARBA" id="ARBA00004123"/>
    </source>
</evidence>
<feature type="domain" description="Cell division control protein 73 C-terminal" evidence="6">
    <location>
        <begin position="247"/>
        <end position="409"/>
    </location>
</feature>
<evidence type="ECO:0000313" key="7">
    <source>
        <dbReference type="EMBL" id="KAL1408221.1"/>
    </source>
</evidence>
<reference evidence="7 8" key="1">
    <citation type="submission" date="2023-08" db="EMBL/GenBank/DDBJ databases">
        <title>Annotated Genome Sequence of Vanrija albida AlHP1.</title>
        <authorList>
            <person name="Herzog R."/>
        </authorList>
    </citation>
    <scope>NUCLEOTIDE SEQUENCE [LARGE SCALE GENOMIC DNA]</scope>
    <source>
        <strain evidence="7 8">AlHP1</strain>
    </source>
</reference>
<dbReference type="EMBL" id="JBBXJM010000004">
    <property type="protein sequence ID" value="KAL1408221.1"/>
    <property type="molecule type" value="Genomic_DNA"/>
</dbReference>
<comment type="caution">
    <text evidence="7">The sequence shown here is derived from an EMBL/GenBank/DDBJ whole genome shotgun (WGS) entry which is preliminary data.</text>
</comment>